<sequence length="648" mass="72401">MESMPVNWEALDALVIDFAKSENLIEDSTPSSSPSSSLSSLSSYHSRLLIRQIRRSLEAGDIDVALDLLRLHAPFALDDHRLLFRLQKQKFVELLRKGTEEDRDAAINCLRTALAPCALDAYPEAYEEFKHVLLAFIYDKDDQSSPVADEWSETRRFEIAGLLSSVLRANLNAYDPVFSMTLRYLISIHKGFCFRQGVVSPISNLTERLLLEERDPAPIPQESMYEASPFDEVDIQALAHAVELTRQGAVDSLKFAKGDLVQAFQNELCRMKLNESVLDELVHEYCVYRGIVDAANTSQPADVNKSGPIDVMSTQTTDIDERYPSETAGNYEDCSTSGAHQPDSLKVQLRNRNHGIGERNKRKRWRGRHEKFGFVSEVLSGSCREEAESSLIVDGVVYREDKYDLVLAMKELACRGMTAEVVEEINSMDPNFFVQNPDLLFQLKQVEFLKLVGSGDHSRALRVACSHLGPLAARDPVLLRPLKETLFALLRPNEEAFGERLPLHALATSVQVAIGRRLGIDEPQLMKIMKATLYTHNEWFKLQMCKDRFEGFLRISSLKEVGTSLLADAASRLSDTSDPGSSQATMSSSSRVHEDVGSPAQISSSEVACDENAILKVMEFLALPRADAIHLLGQYNGNAELVIQQIFA</sequence>
<evidence type="ECO:0000313" key="3">
    <source>
        <dbReference type="Proteomes" id="UP001652660"/>
    </source>
</evidence>
<gene>
    <name evidence="4" type="primary">LOC113702396</name>
</gene>
<dbReference type="RefSeq" id="XP_071915589.1">
    <property type="nucleotide sequence ID" value="XM_072059488.1"/>
</dbReference>
<proteinExistence type="predicted"/>
<dbReference type="PROSITE" id="PS50897">
    <property type="entry name" value="CTLH"/>
    <property type="match status" value="2"/>
</dbReference>
<feature type="domain" description="CTLH" evidence="2">
    <location>
        <begin position="46"/>
        <end position="102"/>
    </location>
</feature>
<accession>A0ABM4V7T3</accession>
<dbReference type="GeneID" id="113702396"/>
<organism evidence="3 4">
    <name type="scientific">Coffea arabica</name>
    <name type="common">Arabian coffee</name>
    <dbReference type="NCBI Taxonomy" id="13443"/>
    <lineage>
        <taxon>Eukaryota</taxon>
        <taxon>Viridiplantae</taxon>
        <taxon>Streptophyta</taxon>
        <taxon>Embryophyta</taxon>
        <taxon>Tracheophyta</taxon>
        <taxon>Spermatophyta</taxon>
        <taxon>Magnoliopsida</taxon>
        <taxon>eudicotyledons</taxon>
        <taxon>Gunneridae</taxon>
        <taxon>Pentapetalae</taxon>
        <taxon>asterids</taxon>
        <taxon>lamiids</taxon>
        <taxon>Gentianales</taxon>
        <taxon>Rubiaceae</taxon>
        <taxon>Ixoroideae</taxon>
        <taxon>Gardenieae complex</taxon>
        <taxon>Bertiereae - Coffeeae clade</taxon>
        <taxon>Coffeeae</taxon>
        <taxon>Coffea</taxon>
    </lineage>
</organism>
<dbReference type="InterPro" id="IPR006595">
    <property type="entry name" value="CTLH_C"/>
</dbReference>
<feature type="region of interest" description="Disordered" evidence="1">
    <location>
        <begin position="572"/>
        <end position="597"/>
    </location>
</feature>
<dbReference type="Pfam" id="PF10607">
    <property type="entry name" value="CTLH"/>
    <property type="match status" value="1"/>
</dbReference>
<name>A0ABM4V7T3_COFAR</name>
<dbReference type="InterPro" id="IPR050618">
    <property type="entry name" value="Ubq-SigPath_Reg"/>
</dbReference>
<protein>
    <submittedName>
        <fullName evidence="4">Uncharacterized protein isoform X2</fullName>
    </submittedName>
</protein>
<dbReference type="PANTHER" id="PTHR12864">
    <property type="entry name" value="RAN BINDING PROTEIN 9-RELATED"/>
    <property type="match status" value="1"/>
</dbReference>
<feature type="compositionally biased region" description="Polar residues" evidence="1">
    <location>
        <begin position="573"/>
        <end position="590"/>
    </location>
</feature>
<reference evidence="4" key="1">
    <citation type="submission" date="2025-08" db="UniProtKB">
        <authorList>
            <consortium name="RefSeq"/>
        </authorList>
    </citation>
    <scope>IDENTIFICATION</scope>
    <source>
        <tissue evidence="4">Leaves</tissue>
    </source>
</reference>
<dbReference type="SMART" id="SM00668">
    <property type="entry name" value="CTLH"/>
    <property type="match status" value="2"/>
</dbReference>
<dbReference type="Proteomes" id="UP001652660">
    <property type="component" value="Chromosome 7e"/>
</dbReference>
<evidence type="ECO:0000313" key="4">
    <source>
        <dbReference type="RefSeq" id="XP_071915589.1"/>
    </source>
</evidence>
<dbReference type="InterPro" id="IPR024964">
    <property type="entry name" value="CTLH/CRA"/>
</dbReference>
<feature type="domain" description="CTLH" evidence="2">
    <location>
        <begin position="402"/>
        <end position="459"/>
    </location>
</feature>
<evidence type="ECO:0000256" key="1">
    <source>
        <dbReference type="SAM" id="MobiDB-lite"/>
    </source>
</evidence>
<evidence type="ECO:0000259" key="2">
    <source>
        <dbReference type="PROSITE" id="PS50897"/>
    </source>
</evidence>
<keyword evidence="3" id="KW-1185">Reference proteome</keyword>
<feature type="region of interest" description="Disordered" evidence="1">
    <location>
        <begin position="323"/>
        <end position="343"/>
    </location>
</feature>